<gene>
    <name evidence="2" type="ORF">H0194_08235</name>
</gene>
<dbReference type="AlphaFoldDB" id="A0A7G7CN95"/>
<dbReference type="Proteomes" id="UP000515743">
    <property type="component" value="Chromosome"/>
</dbReference>
<feature type="domain" description="YdhG-like" evidence="1">
    <location>
        <begin position="117"/>
        <end position="217"/>
    </location>
</feature>
<dbReference type="Gene3D" id="1.10.150.20">
    <property type="entry name" value="5' to 3' exonuclease, C-terminal subdomain"/>
    <property type="match status" value="1"/>
</dbReference>
<sequence>MTKQHTELSALPGVGKPAARAFAEAGYAHLEALDGADYAALLALHGVGKRGLERVQAALVERGLSLSGDVPASEDRSGTWTVGNTGQSAADIKTQAGDERDLEEYLATLSERRYGHAQTLLDVFGRATGEEPVLWGPSMIGYGEAHYVYATGREGDTFRVGFSPRTAKLSLYGIQGSSRWDTLSAVLGKHTSSVSCVYVNKPEDIDLEVLEELIRAAWEEGPGGCA</sequence>
<proteinExistence type="predicted"/>
<dbReference type="RefSeq" id="WP_185175447.1">
    <property type="nucleotide sequence ID" value="NZ_CP059404.1"/>
</dbReference>
<name>A0A7G7CN95_9CORY</name>
<dbReference type="EMBL" id="CP059404">
    <property type="protein sequence ID" value="QNE89061.1"/>
    <property type="molecule type" value="Genomic_DNA"/>
</dbReference>
<dbReference type="KEGG" id="cik:H0194_08235"/>
<keyword evidence="3" id="KW-1185">Reference proteome</keyword>
<evidence type="ECO:0000259" key="1">
    <source>
        <dbReference type="Pfam" id="PF08818"/>
    </source>
</evidence>
<organism evidence="2 3">
    <name type="scientific">Corynebacterium incognita</name>
    <dbReference type="NCBI Taxonomy" id="2754725"/>
    <lineage>
        <taxon>Bacteria</taxon>
        <taxon>Bacillati</taxon>
        <taxon>Actinomycetota</taxon>
        <taxon>Actinomycetes</taxon>
        <taxon>Mycobacteriales</taxon>
        <taxon>Corynebacteriaceae</taxon>
        <taxon>Corynebacterium</taxon>
    </lineage>
</organism>
<evidence type="ECO:0000313" key="3">
    <source>
        <dbReference type="Proteomes" id="UP000515743"/>
    </source>
</evidence>
<dbReference type="InterPro" id="IPR014922">
    <property type="entry name" value="YdhG-like"/>
</dbReference>
<dbReference type="Pfam" id="PF14520">
    <property type="entry name" value="HHH_5"/>
    <property type="match status" value="1"/>
</dbReference>
<dbReference type="SUPFAM" id="SSF159888">
    <property type="entry name" value="YdhG-like"/>
    <property type="match status" value="1"/>
</dbReference>
<accession>A0A7G7CN95</accession>
<reference evidence="2 3" key="1">
    <citation type="submission" date="2020-07" db="EMBL/GenBank/DDBJ databases">
        <title>Complete genome and description of Corynebacterium incognita strain Marseille-Q3630 sp. nov.</title>
        <authorList>
            <person name="Boxberger M."/>
        </authorList>
    </citation>
    <scope>NUCLEOTIDE SEQUENCE [LARGE SCALE GENOMIC DNA]</scope>
    <source>
        <strain evidence="2 3">Marseille-Q3630</strain>
    </source>
</reference>
<protein>
    <submittedName>
        <fullName evidence="2">DUF1801 domain-containing protein</fullName>
    </submittedName>
</protein>
<evidence type="ECO:0000313" key="2">
    <source>
        <dbReference type="EMBL" id="QNE89061.1"/>
    </source>
</evidence>
<dbReference type="Pfam" id="PF08818">
    <property type="entry name" value="DUF1801"/>
    <property type="match status" value="1"/>
</dbReference>